<evidence type="ECO:0000313" key="3">
    <source>
        <dbReference type="Proteomes" id="UP000309992"/>
    </source>
</evidence>
<reference evidence="2 3" key="1">
    <citation type="journal article" date="2015" name="Antonie Van Leeuwenhoek">
        <title>Prauserella endophytica sp. nov., an endophytic actinobacterium isolated from Tamarix taklamakanensis.</title>
        <authorList>
            <person name="Liu J.M."/>
            <person name="Habden X."/>
            <person name="Guo L."/>
            <person name="Tuo L."/>
            <person name="Jiang Z.K."/>
            <person name="Liu S.W."/>
            <person name="Liu X.F."/>
            <person name="Chen L."/>
            <person name="Li R.F."/>
            <person name="Zhang Y.Q."/>
            <person name="Sun C.H."/>
        </authorList>
    </citation>
    <scope>NUCLEOTIDE SEQUENCE [LARGE SCALE GENOMIC DNA]</scope>
    <source>
        <strain evidence="2 3">CGMCC 4.7182</strain>
    </source>
</reference>
<dbReference type="EMBL" id="SWMS01000002">
    <property type="protein sequence ID" value="TKG72531.1"/>
    <property type="molecule type" value="Genomic_DNA"/>
</dbReference>
<sequence>MSRRCVPLRCSGNTTTRSRRSGSMSTASAEAPGTGEVRVERSGDILTVTIDRPRRANALDAATVERLLTVVDTAGGDGTRALVLRGAGRHFCAGFDMAGVLDSGEGDLLWRFVRIEQLLQRLRRAPFVTVACVGGKAIGAGADIVASCAYRLLDPRTTLRFPGFRFGVALGTRHLAALVGTRAARDLLLHSSEVDAATAVRLGLGSAVVAREHQQEQAERILAATGTVDLPSVAAILSRTATVSDADDAADLAALVTSLTRPGLRGRLARYLGGTGD</sequence>
<protein>
    <submittedName>
        <fullName evidence="2">Enoyl-CoA hydratase/isomerase family protein</fullName>
    </submittedName>
</protein>
<dbReference type="PANTHER" id="PTHR11941:SF54">
    <property type="entry name" value="ENOYL-COA HYDRATASE, MITOCHONDRIAL"/>
    <property type="match status" value="1"/>
</dbReference>
<dbReference type="InterPro" id="IPR029045">
    <property type="entry name" value="ClpP/crotonase-like_dom_sf"/>
</dbReference>
<dbReference type="InterPro" id="IPR001753">
    <property type="entry name" value="Enoyl-CoA_hydra/iso"/>
</dbReference>
<dbReference type="SUPFAM" id="SSF52096">
    <property type="entry name" value="ClpP/crotonase"/>
    <property type="match status" value="1"/>
</dbReference>
<evidence type="ECO:0000256" key="1">
    <source>
        <dbReference type="SAM" id="MobiDB-lite"/>
    </source>
</evidence>
<dbReference type="CDD" id="cd06558">
    <property type="entry name" value="crotonase-like"/>
    <property type="match status" value="1"/>
</dbReference>
<dbReference type="Gene3D" id="3.90.226.10">
    <property type="entry name" value="2-enoyl-CoA Hydratase, Chain A, domain 1"/>
    <property type="match status" value="1"/>
</dbReference>
<gene>
    <name evidence="2" type="ORF">FCN18_04580</name>
</gene>
<accession>A0ABY2SA13</accession>
<feature type="compositionally biased region" description="Low complexity" evidence="1">
    <location>
        <begin position="9"/>
        <end position="28"/>
    </location>
</feature>
<comment type="caution">
    <text evidence="2">The sequence shown here is derived from an EMBL/GenBank/DDBJ whole genome shotgun (WGS) entry which is preliminary data.</text>
</comment>
<keyword evidence="3" id="KW-1185">Reference proteome</keyword>
<name>A0ABY2SA13_9PSEU</name>
<organism evidence="2 3">
    <name type="scientific">Prauserella endophytica</name>
    <dbReference type="NCBI Taxonomy" id="1592324"/>
    <lineage>
        <taxon>Bacteria</taxon>
        <taxon>Bacillati</taxon>
        <taxon>Actinomycetota</taxon>
        <taxon>Actinomycetes</taxon>
        <taxon>Pseudonocardiales</taxon>
        <taxon>Pseudonocardiaceae</taxon>
        <taxon>Prauserella</taxon>
        <taxon>Prauserella coralliicola group</taxon>
    </lineage>
</organism>
<proteinExistence type="predicted"/>
<evidence type="ECO:0000313" key="2">
    <source>
        <dbReference type="EMBL" id="TKG72531.1"/>
    </source>
</evidence>
<feature type="region of interest" description="Disordered" evidence="1">
    <location>
        <begin position="1"/>
        <end position="35"/>
    </location>
</feature>
<dbReference type="Proteomes" id="UP000309992">
    <property type="component" value="Unassembled WGS sequence"/>
</dbReference>
<dbReference type="Pfam" id="PF00378">
    <property type="entry name" value="ECH_1"/>
    <property type="match status" value="1"/>
</dbReference>
<dbReference type="PANTHER" id="PTHR11941">
    <property type="entry name" value="ENOYL-COA HYDRATASE-RELATED"/>
    <property type="match status" value="1"/>
</dbReference>